<dbReference type="AlphaFoldDB" id="A0A6A6SLU0"/>
<evidence type="ECO:0000313" key="3">
    <source>
        <dbReference type="Proteomes" id="UP000799324"/>
    </source>
</evidence>
<keyword evidence="3" id="KW-1185">Reference proteome</keyword>
<sequence>MKLSVALLSLFTAVALGQGQTCTAELVQSDDCASVIDANACYNQNRFAKGNGTLGCIDGTDNNDKARKACKCCSCVGAVMCTWASQNLKC</sequence>
<feature type="signal peptide" evidence="1">
    <location>
        <begin position="1"/>
        <end position="19"/>
    </location>
</feature>
<name>A0A6A6SLU0_9PLEO</name>
<evidence type="ECO:0000313" key="2">
    <source>
        <dbReference type="EMBL" id="KAF2647951.1"/>
    </source>
</evidence>
<keyword evidence="1" id="KW-0732">Signal</keyword>
<feature type="chain" id="PRO_5025681149" evidence="1">
    <location>
        <begin position="20"/>
        <end position="90"/>
    </location>
</feature>
<protein>
    <submittedName>
        <fullName evidence="2">Uncharacterized protein</fullName>
    </submittedName>
</protein>
<organism evidence="2 3">
    <name type="scientific">Lophiostoma macrostomum CBS 122681</name>
    <dbReference type="NCBI Taxonomy" id="1314788"/>
    <lineage>
        <taxon>Eukaryota</taxon>
        <taxon>Fungi</taxon>
        <taxon>Dikarya</taxon>
        <taxon>Ascomycota</taxon>
        <taxon>Pezizomycotina</taxon>
        <taxon>Dothideomycetes</taxon>
        <taxon>Pleosporomycetidae</taxon>
        <taxon>Pleosporales</taxon>
        <taxon>Lophiostomataceae</taxon>
        <taxon>Lophiostoma</taxon>
    </lineage>
</organism>
<evidence type="ECO:0000256" key="1">
    <source>
        <dbReference type="SAM" id="SignalP"/>
    </source>
</evidence>
<accession>A0A6A6SLU0</accession>
<dbReference type="EMBL" id="MU004568">
    <property type="protein sequence ID" value="KAF2647951.1"/>
    <property type="molecule type" value="Genomic_DNA"/>
</dbReference>
<reference evidence="2" key="1">
    <citation type="journal article" date="2020" name="Stud. Mycol.">
        <title>101 Dothideomycetes genomes: a test case for predicting lifestyles and emergence of pathogens.</title>
        <authorList>
            <person name="Haridas S."/>
            <person name="Albert R."/>
            <person name="Binder M."/>
            <person name="Bloem J."/>
            <person name="Labutti K."/>
            <person name="Salamov A."/>
            <person name="Andreopoulos B."/>
            <person name="Baker S."/>
            <person name="Barry K."/>
            <person name="Bills G."/>
            <person name="Bluhm B."/>
            <person name="Cannon C."/>
            <person name="Castanera R."/>
            <person name="Culley D."/>
            <person name="Daum C."/>
            <person name="Ezra D."/>
            <person name="Gonzalez J."/>
            <person name="Henrissat B."/>
            <person name="Kuo A."/>
            <person name="Liang C."/>
            <person name="Lipzen A."/>
            <person name="Lutzoni F."/>
            <person name="Magnuson J."/>
            <person name="Mondo S."/>
            <person name="Nolan M."/>
            <person name="Ohm R."/>
            <person name="Pangilinan J."/>
            <person name="Park H.-J."/>
            <person name="Ramirez L."/>
            <person name="Alfaro M."/>
            <person name="Sun H."/>
            <person name="Tritt A."/>
            <person name="Yoshinaga Y."/>
            <person name="Zwiers L.-H."/>
            <person name="Turgeon B."/>
            <person name="Goodwin S."/>
            <person name="Spatafora J."/>
            <person name="Crous P."/>
            <person name="Grigoriev I."/>
        </authorList>
    </citation>
    <scope>NUCLEOTIDE SEQUENCE</scope>
    <source>
        <strain evidence="2">CBS 122681</strain>
    </source>
</reference>
<dbReference type="OrthoDB" id="5194348at2759"/>
<proteinExistence type="predicted"/>
<dbReference type="Proteomes" id="UP000799324">
    <property type="component" value="Unassembled WGS sequence"/>
</dbReference>
<gene>
    <name evidence="2" type="ORF">K491DRAFT_613717</name>
</gene>